<proteinExistence type="predicted"/>
<sequence length="1035" mass="115114">MESGASIDLDPGSGPTIQTGTSSSQPLVNEAQKLLSRCRRTISERTQNSLPTSSLVNGQLPEKDYIALEDLRKDILKVITERLKARNITSMLIKTNKFWWCLPKHLDQESQFRLLLQDPFAIGTHMLKDMLKLEASTPDSDISPPNATLFYIRTFTVRVEDLRNVLHAMLHDGFDMNERIYVWLERIEDMSDIAYITLRYCGQTRNRPWDRHVSDIYSVSLRSFFSRFLKTCGMICPSVLESAQVDVVEHASAILGAPIGPNLQELNEQVLIALFGDSVLNTEAGGNETILMTQEDRDAFDSLRTKTLSALGTTKPCPPATEQALRQYAKDIRNYVNQHPSTTKGQSKEHTFSDATENMLVRQGKPNVLSDGSAVMVTVGSDFGDTHEDDEEPFFEAGGRSVDLVTVLYNNFGHWEQSLKSSFNQDLTKHLAKQSYLPFFDFFPWFVKHKDDFKAASLFAKQYLNITKPYVLLTYGNIPTYAGMKSFQPFTQGAYETEYSKLSKANDSEAYWLKEVMGVPQMASFDGAQGVTLGAECVLIPCFHPGRVGHAGILKTLITRLLAMVSGMAWAAMEYAVTVDHKNPNLPRKQKCEQILGQLNMQLSSNHPFGQAFEKSKSEYAVAQTADWQARFARKKTVAIGKPPRGILATKVQRKAKRSHLDLHAGAMEAIGDSYELNIQHYPWAGGGDKDKRHTLIWTEDDGQVWSIGPVLLPENVLPSDGNDKRFVVFTEGGLDIRNGAGESKGDRKPLLSGNSKTETVPIASLVLTLCEQAHWTLFISHWEDVTGLSVDYVLGSKLAIRSKASSSLSTANEDYYPNSFFAGSKRGLPFTWVYQTVKTKEKYLSIINATLPAQPGDLVWLIDRYIAETLPNGGDIDLVPASVHANSVFAQVASFCMQAKYKNHPHLRTFLAFASMSEMGVDERLVPATAFTNVVEVLFGKFGKKTKTVRTKIANETRTMSRVVLTIGTERQSGVLQEIEEPAFEQDVIIEGDVTDDEGQEDMSRGQKRGFDGDDDGGESSKSGAKALKGKGKN</sequence>
<name>A0A7U2F5P6_PHANO</name>
<organism evidence="2 3">
    <name type="scientific">Phaeosphaeria nodorum (strain SN15 / ATCC MYA-4574 / FGSC 10173)</name>
    <name type="common">Glume blotch fungus</name>
    <name type="synonym">Parastagonospora nodorum</name>
    <dbReference type="NCBI Taxonomy" id="321614"/>
    <lineage>
        <taxon>Eukaryota</taxon>
        <taxon>Fungi</taxon>
        <taxon>Dikarya</taxon>
        <taxon>Ascomycota</taxon>
        <taxon>Pezizomycotina</taxon>
        <taxon>Dothideomycetes</taxon>
        <taxon>Pleosporomycetidae</taxon>
        <taxon>Pleosporales</taxon>
        <taxon>Pleosporineae</taxon>
        <taxon>Phaeosphaeriaceae</taxon>
        <taxon>Parastagonospora</taxon>
    </lineage>
</organism>
<feature type="region of interest" description="Disordered" evidence="1">
    <location>
        <begin position="1"/>
        <end position="25"/>
    </location>
</feature>
<accession>A0A7U2F5P6</accession>
<dbReference type="OrthoDB" id="3790173at2759"/>
<evidence type="ECO:0000256" key="1">
    <source>
        <dbReference type="SAM" id="MobiDB-lite"/>
    </source>
</evidence>
<dbReference type="OMA" id="FPWFVKH"/>
<feature type="compositionally biased region" description="Basic and acidic residues" evidence="1">
    <location>
        <begin position="1003"/>
        <end position="1013"/>
    </location>
</feature>
<feature type="compositionally biased region" description="Polar residues" evidence="1">
    <location>
        <begin position="15"/>
        <end position="25"/>
    </location>
</feature>
<dbReference type="EMBL" id="CP069031">
    <property type="protein sequence ID" value="QRC98976.1"/>
    <property type="molecule type" value="Genomic_DNA"/>
</dbReference>
<dbReference type="AlphaFoldDB" id="A0A7U2F5P6"/>
<keyword evidence="3" id="KW-1185">Reference proteome</keyword>
<gene>
    <name evidence="2" type="ORF">JI435_063260</name>
</gene>
<feature type="region of interest" description="Disordered" evidence="1">
    <location>
        <begin position="988"/>
        <end position="1035"/>
    </location>
</feature>
<evidence type="ECO:0000313" key="3">
    <source>
        <dbReference type="Proteomes" id="UP000663193"/>
    </source>
</evidence>
<feature type="compositionally biased region" description="Acidic residues" evidence="1">
    <location>
        <begin position="988"/>
        <end position="1002"/>
    </location>
</feature>
<evidence type="ECO:0000313" key="2">
    <source>
        <dbReference type="EMBL" id="QRC98976.1"/>
    </source>
</evidence>
<dbReference type="VEuPathDB" id="FungiDB:JI435_063260"/>
<reference evidence="3" key="1">
    <citation type="journal article" date="2021" name="BMC Genomics">
        <title>Chromosome-level genome assembly and manually-curated proteome of model necrotroph Parastagonospora nodorum Sn15 reveals a genome-wide trove of candidate effector homologs, and redundancy of virulence-related functions within an accessory chromosome.</title>
        <authorList>
            <person name="Bertazzoni S."/>
            <person name="Jones D.A.B."/>
            <person name="Phan H.T."/>
            <person name="Tan K.-C."/>
            <person name="Hane J.K."/>
        </authorList>
    </citation>
    <scope>NUCLEOTIDE SEQUENCE [LARGE SCALE GENOMIC DNA]</scope>
    <source>
        <strain evidence="3">SN15 / ATCC MYA-4574 / FGSC 10173)</strain>
    </source>
</reference>
<protein>
    <submittedName>
        <fullName evidence="2">Uncharacterized protein</fullName>
    </submittedName>
</protein>
<dbReference type="Proteomes" id="UP000663193">
    <property type="component" value="Chromosome 9"/>
</dbReference>